<gene>
    <name evidence="3" type="ORF">pdam_00019132</name>
</gene>
<comment type="caution">
    <text evidence="3">The sequence shown here is derived from an EMBL/GenBank/DDBJ whole genome shotgun (WGS) entry which is preliminary data.</text>
</comment>
<dbReference type="InterPro" id="IPR000504">
    <property type="entry name" value="RRM_dom"/>
</dbReference>
<name>A0A3M6U1T6_POCDA</name>
<dbReference type="InterPro" id="IPR035979">
    <property type="entry name" value="RBD_domain_sf"/>
</dbReference>
<dbReference type="PANTHER" id="PTHR23147">
    <property type="entry name" value="SERINE/ARGININE RICH SPLICING FACTOR"/>
    <property type="match status" value="1"/>
</dbReference>
<dbReference type="PROSITE" id="PS50102">
    <property type="entry name" value="RRM"/>
    <property type="match status" value="1"/>
</dbReference>
<evidence type="ECO:0000313" key="4">
    <source>
        <dbReference type="Proteomes" id="UP000275408"/>
    </source>
</evidence>
<dbReference type="OrthoDB" id="439808at2759"/>
<accession>A0A3M6U1T6</accession>
<dbReference type="GO" id="GO:0003723">
    <property type="term" value="F:RNA binding"/>
    <property type="evidence" value="ECO:0007669"/>
    <property type="project" value="UniProtKB-UniRule"/>
</dbReference>
<proteinExistence type="predicted"/>
<dbReference type="Proteomes" id="UP000275408">
    <property type="component" value="Unassembled WGS sequence"/>
</dbReference>
<dbReference type="AlphaFoldDB" id="A0A3M6U1T6"/>
<dbReference type="EMBL" id="RCHS01002389">
    <property type="protein sequence ID" value="RMX47643.1"/>
    <property type="molecule type" value="Genomic_DNA"/>
</dbReference>
<dbReference type="Pfam" id="PF00076">
    <property type="entry name" value="RRM_1"/>
    <property type="match status" value="1"/>
</dbReference>
<keyword evidence="1" id="KW-0694">RNA-binding</keyword>
<evidence type="ECO:0000259" key="2">
    <source>
        <dbReference type="PROSITE" id="PS50102"/>
    </source>
</evidence>
<keyword evidence="4" id="KW-1185">Reference proteome</keyword>
<evidence type="ECO:0000313" key="3">
    <source>
        <dbReference type="EMBL" id="RMX47643.1"/>
    </source>
</evidence>
<organism evidence="3 4">
    <name type="scientific">Pocillopora damicornis</name>
    <name type="common">Cauliflower coral</name>
    <name type="synonym">Millepora damicornis</name>
    <dbReference type="NCBI Taxonomy" id="46731"/>
    <lineage>
        <taxon>Eukaryota</taxon>
        <taxon>Metazoa</taxon>
        <taxon>Cnidaria</taxon>
        <taxon>Anthozoa</taxon>
        <taxon>Hexacorallia</taxon>
        <taxon>Scleractinia</taxon>
        <taxon>Astrocoeniina</taxon>
        <taxon>Pocilloporidae</taxon>
        <taxon>Pocillopora</taxon>
    </lineage>
</organism>
<reference evidence="3 4" key="1">
    <citation type="journal article" date="2018" name="Sci. Rep.">
        <title>Comparative analysis of the Pocillopora damicornis genome highlights role of immune system in coral evolution.</title>
        <authorList>
            <person name="Cunning R."/>
            <person name="Bay R.A."/>
            <person name="Gillette P."/>
            <person name="Baker A.C."/>
            <person name="Traylor-Knowles N."/>
        </authorList>
    </citation>
    <scope>NUCLEOTIDE SEQUENCE [LARGE SCALE GENOMIC DNA]</scope>
    <source>
        <strain evidence="3">RSMAS</strain>
        <tissue evidence="3">Whole animal</tissue>
    </source>
</reference>
<protein>
    <recommendedName>
        <fullName evidence="2">RRM domain-containing protein</fullName>
    </recommendedName>
</protein>
<sequence>MSSRYSRPPNSSLYVRNLHHDTRPEDLRRMFGKYGRITDVYIPLDYYTRESRGFAYVQYPFLYVVTCYSSTWKRGNQALTNDTFEDIRDAEDAHYYLDRVVLLGRELEVQFAEGDRKTPQQMRGKEKREAYGGGGGVVAPAVAVQDVVAVDLTPVLNHVLPNAVNAAAVAKEAETVTVTAKERKNESDHDLARDHARHLPHDQQLHGHAQALQQQSSAIKKKNRVDKAAHQVQTKLFSLCARFKRLEIEKELYSKNCCNTSKFNNAFF</sequence>
<dbReference type="SUPFAM" id="SSF54928">
    <property type="entry name" value="RNA-binding domain, RBD"/>
    <property type="match status" value="2"/>
</dbReference>
<evidence type="ECO:0000256" key="1">
    <source>
        <dbReference type="PROSITE-ProRule" id="PRU00176"/>
    </source>
</evidence>
<dbReference type="CDD" id="cd12312">
    <property type="entry name" value="RRM_SRSF10_SRSF12"/>
    <property type="match status" value="1"/>
</dbReference>
<dbReference type="InterPro" id="IPR012677">
    <property type="entry name" value="Nucleotide-bd_a/b_plait_sf"/>
</dbReference>
<dbReference type="SMART" id="SM00360">
    <property type="entry name" value="RRM"/>
    <property type="match status" value="1"/>
</dbReference>
<dbReference type="STRING" id="46731.A0A3M6U1T6"/>
<feature type="domain" description="RRM" evidence="2">
    <location>
        <begin position="11"/>
        <end position="114"/>
    </location>
</feature>
<dbReference type="InterPro" id="IPR050907">
    <property type="entry name" value="SRSF"/>
</dbReference>
<dbReference type="Gene3D" id="3.30.70.330">
    <property type="match status" value="1"/>
</dbReference>